<proteinExistence type="predicted"/>
<feature type="signal peptide" evidence="1">
    <location>
        <begin position="1"/>
        <end position="17"/>
    </location>
</feature>
<sequence length="126" mass="13795">MKYALIVVMMLSLAACSSPKRFENKPRVTPASAPAPASVARIAPVASGPISQACLSSNREVRSRALCGCIQYAANETLTASQQNRAVTFYSDPAAAQSVRQSDRTSDERFWEAYRTYEERAEAICR</sequence>
<organism evidence="2 3">
    <name type="scientific">Roseovarius phycicola</name>
    <dbReference type="NCBI Taxonomy" id="3080976"/>
    <lineage>
        <taxon>Bacteria</taxon>
        <taxon>Pseudomonadati</taxon>
        <taxon>Pseudomonadota</taxon>
        <taxon>Alphaproteobacteria</taxon>
        <taxon>Rhodobacterales</taxon>
        <taxon>Roseobacteraceae</taxon>
        <taxon>Roseovarius</taxon>
    </lineage>
</organism>
<keyword evidence="3" id="KW-1185">Reference proteome</keyword>
<protein>
    <recommendedName>
        <fullName evidence="4">Arginine transporter</fullName>
    </recommendedName>
</protein>
<reference evidence="2 3" key="1">
    <citation type="submission" date="2023-10" db="EMBL/GenBank/DDBJ databases">
        <title>Roseovarius strain S88 nov., isolated from a marine algae.</title>
        <authorList>
            <person name="Lee M.W."/>
            <person name="Lee J.K."/>
            <person name="Kim J.M."/>
            <person name="Choi D.G."/>
            <person name="Baek J.H."/>
            <person name="Bayburt H."/>
            <person name="Jung J.J."/>
            <person name="Han D.M."/>
            <person name="Jeon C.O."/>
        </authorList>
    </citation>
    <scope>NUCLEOTIDE SEQUENCE [LARGE SCALE GENOMIC DNA]</scope>
    <source>
        <strain evidence="2 3">S88</strain>
    </source>
</reference>
<evidence type="ECO:0000313" key="3">
    <source>
        <dbReference type="Proteomes" id="UP001364156"/>
    </source>
</evidence>
<feature type="chain" id="PRO_5047157097" description="Arginine transporter" evidence="1">
    <location>
        <begin position="18"/>
        <end position="126"/>
    </location>
</feature>
<dbReference type="PROSITE" id="PS51257">
    <property type="entry name" value="PROKAR_LIPOPROTEIN"/>
    <property type="match status" value="1"/>
</dbReference>
<accession>A0ABZ2HIF0</accession>
<evidence type="ECO:0008006" key="4">
    <source>
        <dbReference type="Google" id="ProtNLM"/>
    </source>
</evidence>
<dbReference type="EMBL" id="CP146069">
    <property type="protein sequence ID" value="WWR45959.1"/>
    <property type="molecule type" value="Genomic_DNA"/>
</dbReference>
<dbReference type="Proteomes" id="UP001364156">
    <property type="component" value="Chromosome"/>
</dbReference>
<keyword evidence="1" id="KW-0732">Signal</keyword>
<gene>
    <name evidence="2" type="ORF">RZ517_14415</name>
</gene>
<evidence type="ECO:0000256" key="1">
    <source>
        <dbReference type="SAM" id="SignalP"/>
    </source>
</evidence>
<name>A0ABZ2HIF0_9RHOB</name>
<dbReference type="RefSeq" id="WP_338548862.1">
    <property type="nucleotide sequence ID" value="NZ_CP146069.1"/>
</dbReference>
<evidence type="ECO:0000313" key="2">
    <source>
        <dbReference type="EMBL" id="WWR45959.1"/>
    </source>
</evidence>